<reference evidence="1" key="1">
    <citation type="submission" date="2018-06" db="EMBL/GenBank/DDBJ databases">
        <authorList>
            <person name="Zhirakovskaya E."/>
        </authorList>
    </citation>
    <scope>NUCLEOTIDE SEQUENCE</scope>
</reference>
<dbReference type="PANTHER" id="PTHR33361:SF16">
    <property type="entry name" value="DUF885 DOMAIN-CONTAINING PROTEIN"/>
    <property type="match status" value="1"/>
</dbReference>
<organism evidence="1">
    <name type="scientific">hydrothermal vent metagenome</name>
    <dbReference type="NCBI Taxonomy" id="652676"/>
    <lineage>
        <taxon>unclassified sequences</taxon>
        <taxon>metagenomes</taxon>
        <taxon>ecological metagenomes</taxon>
    </lineage>
</organism>
<dbReference type="AlphaFoldDB" id="A0A3B0SPA9"/>
<dbReference type="Pfam" id="PF05960">
    <property type="entry name" value="DUF885"/>
    <property type="match status" value="1"/>
</dbReference>
<protein>
    <recommendedName>
        <fullName evidence="2">Lipoprotein</fullName>
    </recommendedName>
</protein>
<dbReference type="PANTHER" id="PTHR33361">
    <property type="entry name" value="GLR0591 PROTEIN"/>
    <property type="match status" value="1"/>
</dbReference>
<gene>
    <name evidence="1" type="ORF">MNBD_ALPHA06-395</name>
</gene>
<accession>A0A3B0SPA9</accession>
<dbReference type="EMBL" id="UOEE01000229">
    <property type="protein sequence ID" value="VAV96685.1"/>
    <property type="molecule type" value="Genomic_DNA"/>
</dbReference>
<proteinExistence type="predicted"/>
<evidence type="ECO:0000313" key="1">
    <source>
        <dbReference type="EMBL" id="VAV96685.1"/>
    </source>
</evidence>
<sequence length="618" mass="69959">MRIKLVTSAAILALVVGCTPAESVKQQTAKETKTAETMAVAEQTESQRLNVFFQEQFKANLARSPMFKAYIGQKDEDYGKWDDPSLARNLEDYQLQIQAYEKMKAAFDFDKLDDNAKLSWRLSEFNAQRAKRNLAFIDYAYAFHQMRGPHSQIPAFLINQHTISNEQDAKDYVSRLQGVTEYLGENLKNSRRRFEDGIYPPAFVFPKIIDAAKNVISGAPFTDAADSPLLEDFKNKLAKLDLSDEVKTKLIADAKAALLSSVKPAYDALIAEMQVQGKSASDDDGVWKLPNGAAYYASRLKSMTTTDMTPTQIHDLGLSEVARIHEEMRRIMKTVNYEGTLPEFMEFMRTDPQFYYPDTDEGRAAYLAEATRIIDVMRTKLDDIFITKPKAKIIVKAVEPFREATAGKAFYQRPAMDGSRPGTYYANLYRMESMPTYQMEALAYHEGIPGHHMQGSIAQELQDIPMFRKMGGYTAYSEGWGLYSEFAPKEMGFYSDPYSDFGRLSMELWRAARLVVDTGLHDKRWSRQQAIDYLATNTPNSLADATNAIERYIVMPGQATAYKIGMLKIQELRARSKAELGDKFDIREFHDVVLANGAVPLAVLEQLVNEWVQEKQAG</sequence>
<name>A0A3B0SPA9_9ZZZZ</name>
<evidence type="ECO:0008006" key="2">
    <source>
        <dbReference type="Google" id="ProtNLM"/>
    </source>
</evidence>
<dbReference type="InterPro" id="IPR010281">
    <property type="entry name" value="DUF885"/>
</dbReference>
<dbReference type="PROSITE" id="PS51257">
    <property type="entry name" value="PROKAR_LIPOPROTEIN"/>
    <property type="match status" value="1"/>
</dbReference>